<evidence type="ECO:0000259" key="6">
    <source>
        <dbReference type="Pfam" id="PF25989"/>
    </source>
</evidence>
<dbReference type="Gene3D" id="2.40.30.170">
    <property type="match status" value="1"/>
</dbReference>
<name>A0ABV4TR03_9GAMM</name>
<feature type="domain" description="Multidrug resistance protein MdtA-like barrel-sandwich hybrid" evidence="5">
    <location>
        <begin position="53"/>
        <end position="190"/>
    </location>
</feature>
<dbReference type="Proteomes" id="UP001575181">
    <property type="component" value="Unassembled WGS sequence"/>
</dbReference>
<dbReference type="SUPFAM" id="SSF111369">
    <property type="entry name" value="HlyD-like secretion proteins"/>
    <property type="match status" value="1"/>
</dbReference>
<feature type="coiled-coil region" evidence="2">
    <location>
        <begin position="91"/>
        <end position="156"/>
    </location>
</feature>
<organism evidence="7 8">
    <name type="scientific">Thiohalorhabdus methylotrophus</name>
    <dbReference type="NCBI Taxonomy" id="3242694"/>
    <lineage>
        <taxon>Bacteria</taxon>
        <taxon>Pseudomonadati</taxon>
        <taxon>Pseudomonadota</taxon>
        <taxon>Gammaproteobacteria</taxon>
        <taxon>Thiohalorhabdales</taxon>
        <taxon>Thiohalorhabdaceae</taxon>
        <taxon>Thiohalorhabdus</taxon>
    </lineage>
</organism>
<dbReference type="InterPro" id="IPR058625">
    <property type="entry name" value="MdtA-like_BSH"/>
</dbReference>
<dbReference type="Gene3D" id="2.40.420.20">
    <property type="match status" value="1"/>
</dbReference>
<keyword evidence="8" id="KW-1185">Reference proteome</keyword>
<dbReference type="PANTHER" id="PTHR30469">
    <property type="entry name" value="MULTIDRUG RESISTANCE PROTEIN MDTA"/>
    <property type="match status" value="1"/>
</dbReference>
<dbReference type="NCBIfam" id="TIGR01730">
    <property type="entry name" value="RND_mfp"/>
    <property type="match status" value="1"/>
</dbReference>
<dbReference type="InterPro" id="IPR058637">
    <property type="entry name" value="YknX-like_C"/>
</dbReference>
<proteinExistence type="inferred from homology"/>
<dbReference type="Pfam" id="PF25917">
    <property type="entry name" value="BSH_RND"/>
    <property type="match status" value="1"/>
</dbReference>
<evidence type="ECO:0000259" key="5">
    <source>
        <dbReference type="Pfam" id="PF25917"/>
    </source>
</evidence>
<evidence type="ECO:0000259" key="4">
    <source>
        <dbReference type="Pfam" id="PF25876"/>
    </source>
</evidence>
<keyword evidence="2" id="KW-0175">Coiled coil</keyword>
<gene>
    <name evidence="7" type="ORF">ACERLL_02835</name>
</gene>
<reference evidence="7 8" key="1">
    <citation type="submission" date="2024-08" db="EMBL/GenBank/DDBJ databases">
        <title>Whole-genome sequencing of halo(alkali)philic microorganisms from hypersaline lakes.</title>
        <authorList>
            <person name="Sorokin D.Y."/>
            <person name="Merkel A.Y."/>
            <person name="Messina E."/>
            <person name="Yakimov M."/>
        </authorList>
    </citation>
    <scope>NUCLEOTIDE SEQUENCE [LARGE SCALE GENOMIC DNA]</scope>
    <source>
        <strain evidence="7 8">Cl-TMA</strain>
    </source>
</reference>
<accession>A0ABV4TR03</accession>
<dbReference type="Pfam" id="PF25876">
    <property type="entry name" value="HH_MFP_RND"/>
    <property type="match status" value="1"/>
</dbReference>
<dbReference type="EMBL" id="JBGUAW010000002">
    <property type="protein sequence ID" value="MFA9459760.1"/>
    <property type="molecule type" value="Genomic_DNA"/>
</dbReference>
<protein>
    <submittedName>
        <fullName evidence="7">Efflux RND transporter periplasmic adaptor subunit</fullName>
    </submittedName>
</protein>
<dbReference type="PROSITE" id="PS00430">
    <property type="entry name" value="TONB_DEPENDENT_REC_1"/>
    <property type="match status" value="1"/>
</dbReference>
<keyword evidence="3" id="KW-0732">Signal</keyword>
<dbReference type="Gene3D" id="2.40.50.100">
    <property type="match status" value="1"/>
</dbReference>
<dbReference type="PANTHER" id="PTHR30469:SF15">
    <property type="entry name" value="HLYD FAMILY OF SECRETION PROTEINS"/>
    <property type="match status" value="1"/>
</dbReference>
<sequence>MKRMAVLLAATALLGTASTAAAEMPFETLVVEPSALDRIRSAPGTVESRLTSRISAEVSGQVEAMPYEVGDSVAKGDTLVRLDDSALQAQLAVAQAALRAAEARVKEARQNFQRIQNLYEQNSASEQQLDKATAALDSAEAQRGQARAEIRKLRIQLDKTTIKAPVDGVMMATHIEEGELAQPGAPLVTVLDPRRLRLTARVQESRIPELMGDGEARAWIPALGKRLPVERVTVVPQGDPQTHTFQVRLRLPKGASVSAGMFGRAEFLLGSYEALVVPDRAVVHRTEITGVYVVEDGRVAFRLVELGERTDKGREVLAGLRPGERVALEPNRALRYLKEQQPAASGGDSGASH</sequence>
<evidence type="ECO:0000313" key="7">
    <source>
        <dbReference type="EMBL" id="MFA9459760.1"/>
    </source>
</evidence>
<dbReference type="RefSeq" id="WP_373654547.1">
    <property type="nucleotide sequence ID" value="NZ_JBGUAW010000002.1"/>
</dbReference>
<comment type="similarity">
    <text evidence="1">Belongs to the membrane fusion protein (MFP) (TC 8.A.1) family.</text>
</comment>
<dbReference type="Gene3D" id="1.10.287.470">
    <property type="entry name" value="Helix hairpin bin"/>
    <property type="match status" value="1"/>
</dbReference>
<feature type="domain" description="Multidrug resistance protein MdtA-like alpha-helical hairpin" evidence="4">
    <location>
        <begin position="90"/>
        <end position="160"/>
    </location>
</feature>
<dbReference type="Pfam" id="PF25989">
    <property type="entry name" value="YknX_C"/>
    <property type="match status" value="1"/>
</dbReference>
<feature type="chain" id="PRO_5046790248" evidence="3">
    <location>
        <begin position="23"/>
        <end position="353"/>
    </location>
</feature>
<evidence type="ECO:0000313" key="8">
    <source>
        <dbReference type="Proteomes" id="UP001575181"/>
    </source>
</evidence>
<comment type="caution">
    <text evidence="7">The sequence shown here is derived from an EMBL/GenBank/DDBJ whole genome shotgun (WGS) entry which is preliminary data.</text>
</comment>
<dbReference type="InterPro" id="IPR058624">
    <property type="entry name" value="MdtA-like_HH"/>
</dbReference>
<dbReference type="InterPro" id="IPR010916">
    <property type="entry name" value="TonB_box_CS"/>
</dbReference>
<evidence type="ECO:0000256" key="3">
    <source>
        <dbReference type="SAM" id="SignalP"/>
    </source>
</evidence>
<feature type="signal peptide" evidence="3">
    <location>
        <begin position="1"/>
        <end position="22"/>
    </location>
</feature>
<evidence type="ECO:0000256" key="2">
    <source>
        <dbReference type="SAM" id="Coils"/>
    </source>
</evidence>
<evidence type="ECO:0000256" key="1">
    <source>
        <dbReference type="ARBA" id="ARBA00009477"/>
    </source>
</evidence>
<dbReference type="InterPro" id="IPR006143">
    <property type="entry name" value="RND_pump_MFP"/>
</dbReference>
<feature type="domain" description="YknX-like C-terminal permuted SH3-like" evidence="6">
    <location>
        <begin position="274"/>
        <end position="334"/>
    </location>
</feature>